<dbReference type="Proteomes" id="UP001249851">
    <property type="component" value="Unassembled WGS sequence"/>
</dbReference>
<dbReference type="EMBL" id="JARQWQ010000044">
    <property type="protein sequence ID" value="KAK2558524.1"/>
    <property type="molecule type" value="Genomic_DNA"/>
</dbReference>
<name>A0AAD9QBY6_ACRCE</name>
<gene>
    <name evidence="2" type="ORF">P5673_019242</name>
</gene>
<accession>A0AAD9QBY6</accession>
<proteinExistence type="predicted"/>
<feature type="compositionally biased region" description="Basic and acidic residues" evidence="1">
    <location>
        <begin position="78"/>
        <end position="92"/>
    </location>
</feature>
<protein>
    <submittedName>
        <fullName evidence="2">Uncharacterized protein</fullName>
    </submittedName>
</protein>
<evidence type="ECO:0000313" key="3">
    <source>
        <dbReference type="Proteomes" id="UP001249851"/>
    </source>
</evidence>
<comment type="caution">
    <text evidence="2">The sequence shown here is derived from an EMBL/GenBank/DDBJ whole genome shotgun (WGS) entry which is preliminary data.</text>
</comment>
<reference evidence="2" key="2">
    <citation type="journal article" date="2023" name="Science">
        <title>Genomic signatures of disease resistance in endangered staghorn corals.</title>
        <authorList>
            <person name="Vollmer S.V."/>
            <person name="Selwyn J.D."/>
            <person name="Despard B.A."/>
            <person name="Roesel C.L."/>
        </authorList>
    </citation>
    <scope>NUCLEOTIDE SEQUENCE</scope>
    <source>
        <strain evidence="2">K2</strain>
    </source>
</reference>
<organism evidence="2 3">
    <name type="scientific">Acropora cervicornis</name>
    <name type="common">Staghorn coral</name>
    <dbReference type="NCBI Taxonomy" id="6130"/>
    <lineage>
        <taxon>Eukaryota</taxon>
        <taxon>Metazoa</taxon>
        <taxon>Cnidaria</taxon>
        <taxon>Anthozoa</taxon>
        <taxon>Hexacorallia</taxon>
        <taxon>Scleractinia</taxon>
        <taxon>Astrocoeniina</taxon>
        <taxon>Acroporidae</taxon>
        <taxon>Acropora</taxon>
    </lineage>
</organism>
<feature type="region of interest" description="Disordered" evidence="1">
    <location>
        <begin position="71"/>
        <end position="92"/>
    </location>
</feature>
<sequence>MLKTNKQSCLQMEQYMFIQIYIVSFEDNPASNFVLTGLKAAVNSCRPIMSRSLDDSFDAYDSSDAVSLCDESQCGDDDMQHSDHDITDDPPLRQECHLHSRRHLTSLASLRESEREGKEQH</sequence>
<evidence type="ECO:0000313" key="2">
    <source>
        <dbReference type="EMBL" id="KAK2558524.1"/>
    </source>
</evidence>
<evidence type="ECO:0000256" key="1">
    <source>
        <dbReference type="SAM" id="MobiDB-lite"/>
    </source>
</evidence>
<keyword evidence="3" id="KW-1185">Reference proteome</keyword>
<dbReference type="AlphaFoldDB" id="A0AAD9QBY6"/>
<reference evidence="2" key="1">
    <citation type="journal article" date="2023" name="G3 (Bethesda)">
        <title>Whole genome assembly and annotation of the endangered Caribbean coral Acropora cervicornis.</title>
        <authorList>
            <person name="Selwyn J.D."/>
            <person name="Vollmer S.V."/>
        </authorList>
    </citation>
    <scope>NUCLEOTIDE SEQUENCE</scope>
    <source>
        <strain evidence="2">K2</strain>
    </source>
</reference>